<feature type="compositionally biased region" description="Acidic residues" evidence="8">
    <location>
        <begin position="340"/>
        <end position="378"/>
    </location>
</feature>
<keyword evidence="5" id="KW-0804">Transcription</keyword>
<proteinExistence type="inferred from homology"/>
<evidence type="ECO:0000256" key="4">
    <source>
        <dbReference type="ARBA" id="ARBA00023015"/>
    </source>
</evidence>
<keyword evidence="3" id="KW-0156">Chromatin regulator</keyword>
<dbReference type="GO" id="GO:0005634">
    <property type="term" value="C:nucleus"/>
    <property type="evidence" value="ECO:0007669"/>
    <property type="project" value="UniProtKB-SubCell"/>
</dbReference>
<accession>A0A9P4MGV9</accession>
<reference evidence="9" key="1">
    <citation type="journal article" date="2020" name="Stud. Mycol.">
        <title>101 Dothideomycetes genomes: a test case for predicting lifestyles and emergence of pathogens.</title>
        <authorList>
            <person name="Haridas S."/>
            <person name="Albert R."/>
            <person name="Binder M."/>
            <person name="Bloem J."/>
            <person name="Labutti K."/>
            <person name="Salamov A."/>
            <person name="Andreopoulos B."/>
            <person name="Baker S."/>
            <person name="Barry K."/>
            <person name="Bills G."/>
            <person name="Bluhm B."/>
            <person name="Cannon C."/>
            <person name="Castanera R."/>
            <person name="Culley D."/>
            <person name="Daum C."/>
            <person name="Ezra D."/>
            <person name="Gonzalez J."/>
            <person name="Henrissat B."/>
            <person name="Kuo A."/>
            <person name="Liang C."/>
            <person name="Lipzen A."/>
            <person name="Lutzoni F."/>
            <person name="Magnuson J."/>
            <person name="Mondo S."/>
            <person name="Nolan M."/>
            <person name="Ohm R."/>
            <person name="Pangilinan J."/>
            <person name="Park H.-J."/>
            <person name="Ramirez L."/>
            <person name="Alfaro M."/>
            <person name="Sun H."/>
            <person name="Tritt A."/>
            <person name="Yoshinaga Y."/>
            <person name="Zwiers L.-H."/>
            <person name="Turgeon B."/>
            <person name="Goodwin S."/>
            <person name="Spatafora J."/>
            <person name="Crous P."/>
            <person name="Grigoriev I."/>
        </authorList>
    </citation>
    <scope>NUCLEOTIDE SEQUENCE</scope>
    <source>
        <strain evidence="9">CBS 260.36</strain>
    </source>
</reference>
<dbReference type="AlphaFoldDB" id="A0A9P4MGV9"/>
<evidence type="ECO:0008006" key="11">
    <source>
        <dbReference type="Google" id="ProtNLM"/>
    </source>
</evidence>
<feature type="region of interest" description="Disordered" evidence="8">
    <location>
        <begin position="230"/>
        <end position="404"/>
    </location>
</feature>
<evidence type="ECO:0000256" key="2">
    <source>
        <dbReference type="ARBA" id="ARBA00007117"/>
    </source>
</evidence>
<feature type="region of interest" description="Disordered" evidence="8">
    <location>
        <begin position="1"/>
        <end position="50"/>
    </location>
</feature>
<dbReference type="GO" id="GO:0006325">
    <property type="term" value="P:chromatin organization"/>
    <property type="evidence" value="ECO:0007669"/>
    <property type="project" value="UniProtKB-KW"/>
</dbReference>
<keyword evidence="4" id="KW-0805">Transcription regulation</keyword>
<feature type="compositionally biased region" description="Basic and acidic residues" evidence="8">
    <location>
        <begin position="256"/>
        <end position="267"/>
    </location>
</feature>
<feature type="compositionally biased region" description="Low complexity" evidence="8">
    <location>
        <begin position="22"/>
        <end position="45"/>
    </location>
</feature>
<feature type="compositionally biased region" description="Basic residues" evidence="8">
    <location>
        <begin position="382"/>
        <end position="404"/>
    </location>
</feature>
<feature type="compositionally biased region" description="Low complexity" evidence="8">
    <location>
        <begin position="150"/>
        <end position="168"/>
    </location>
</feature>
<feature type="compositionally biased region" description="Basic residues" evidence="8">
    <location>
        <begin position="308"/>
        <end position="318"/>
    </location>
</feature>
<comment type="function">
    <text evidence="7">Component of the NuA4 histone acetyltransferase complex which is involved in transcriptional activation of selected genes principally by acetylation of nucleosomal histone H4 and H2A. The NuA4 complex is also involved in DNA repair.</text>
</comment>
<evidence type="ECO:0000256" key="6">
    <source>
        <dbReference type="ARBA" id="ARBA00023242"/>
    </source>
</evidence>
<evidence type="ECO:0000256" key="1">
    <source>
        <dbReference type="ARBA" id="ARBA00004123"/>
    </source>
</evidence>
<name>A0A9P4MGV9_9PEZI</name>
<comment type="similarity">
    <text evidence="2">Belongs to the EAF7 family.</text>
</comment>
<evidence type="ECO:0000256" key="3">
    <source>
        <dbReference type="ARBA" id="ARBA00022853"/>
    </source>
</evidence>
<dbReference type="InterPro" id="IPR012423">
    <property type="entry name" value="Eaf7/MRGBP"/>
</dbReference>
<feature type="compositionally biased region" description="Low complexity" evidence="8">
    <location>
        <begin position="93"/>
        <end position="104"/>
    </location>
</feature>
<evidence type="ECO:0000313" key="10">
    <source>
        <dbReference type="Proteomes" id="UP000799439"/>
    </source>
</evidence>
<evidence type="ECO:0000313" key="9">
    <source>
        <dbReference type="EMBL" id="KAF2154065.1"/>
    </source>
</evidence>
<organism evidence="9 10">
    <name type="scientific">Myriangium duriaei CBS 260.36</name>
    <dbReference type="NCBI Taxonomy" id="1168546"/>
    <lineage>
        <taxon>Eukaryota</taxon>
        <taxon>Fungi</taxon>
        <taxon>Dikarya</taxon>
        <taxon>Ascomycota</taxon>
        <taxon>Pezizomycotina</taxon>
        <taxon>Dothideomycetes</taxon>
        <taxon>Dothideomycetidae</taxon>
        <taxon>Myriangiales</taxon>
        <taxon>Myriangiaceae</taxon>
        <taxon>Myriangium</taxon>
    </lineage>
</organism>
<comment type="subcellular location">
    <subcellularLocation>
        <location evidence="1">Nucleus</location>
    </subcellularLocation>
</comment>
<feature type="region of interest" description="Disordered" evidence="8">
    <location>
        <begin position="150"/>
        <end position="218"/>
    </location>
</feature>
<feature type="region of interest" description="Disordered" evidence="8">
    <location>
        <begin position="93"/>
        <end position="118"/>
    </location>
</feature>
<feature type="compositionally biased region" description="Low complexity" evidence="8">
    <location>
        <begin position="230"/>
        <end position="248"/>
    </location>
</feature>
<dbReference type="PANTHER" id="PTHR13581">
    <property type="entry name" value="MRG-BINDING PROTEIN"/>
    <property type="match status" value="1"/>
</dbReference>
<dbReference type="OrthoDB" id="5595141at2759"/>
<gene>
    <name evidence="9" type="ORF">K461DRAFT_277135</name>
</gene>
<keyword evidence="6" id="KW-0539">Nucleus</keyword>
<dbReference type="Pfam" id="PF07904">
    <property type="entry name" value="Eaf7"/>
    <property type="match status" value="1"/>
</dbReference>
<dbReference type="GO" id="GO:0035267">
    <property type="term" value="C:NuA4 histone acetyltransferase complex"/>
    <property type="evidence" value="ECO:0007669"/>
    <property type="project" value="TreeGrafter"/>
</dbReference>
<dbReference type="EMBL" id="ML996084">
    <property type="protein sequence ID" value="KAF2154065.1"/>
    <property type="molecule type" value="Genomic_DNA"/>
</dbReference>
<evidence type="ECO:0000256" key="8">
    <source>
        <dbReference type="SAM" id="MobiDB-lite"/>
    </source>
</evidence>
<dbReference type="Proteomes" id="UP000799439">
    <property type="component" value="Unassembled WGS sequence"/>
</dbReference>
<evidence type="ECO:0000256" key="7">
    <source>
        <dbReference type="ARBA" id="ARBA00025178"/>
    </source>
</evidence>
<protein>
    <recommendedName>
        <fullName evidence="11">Chromatin modification-related protein EAF7</fullName>
    </recommendedName>
</protein>
<sequence length="404" mass="43660">MAPRSKRARLSAAPASSPPPSNNSRRGQSTSSIPSPAPSRSSAAPDLLNDPWTDAEETALFRQLIRYKPTGLHKHMAMLSIYTSLLSQGYVRDAPLPTPTADPDQQSDDKFVPQKEERHMSIRGLWRKLNELYDLDALDEREEEGEFARAFDIQPSSSSSSEAEAATPEPKRRGRRRAQKKESPRSASPSPAPIGKEFSLPSSDEDSDLSSDSNGPRTSFAALKWAKRFASPSPSVTGSGPPSPSAGTKRGRRGKKDKEKERERRDSSPAALPELLPVRRERPVRFTPSFEVPGPEGEEAGTPGKTAARGRGRGRPAGRGKGGASAAAAGGRRSSRVVAEDSEEGSGEGIGDEEESEEGDEDEDEESSESDEEEEEEESPQKKKPGRPARAGRGRGGRRGRGKK</sequence>
<dbReference type="GO" id="GO:0006357">
    <property type="term" value="P:regulation of transcription by RNA polymerase II"/>
    <property type="evidence" value="ECO:0007669"/>
    <property type="project" value="TreeGrafter"/>
</dbReference>
<comment type="caution">
    <text evidence="9">The sequence shown here is derived from an EMBL/GenBank/DDBJ whole genome shotgun (WGS) entry which is preliminary data.</text>
</comment>
<feature type="compositionally biased region" description="Basic and acidic residues" evidence="8">
    <location>
        <begin position="107"/>
        <end position="118"/>
    </location>
</feature>
<evidence type="ECO:0000256" key="5">
    <source>
        <dbReference type="ARBA" id="ARBA00023163"/>
    </source>
</evidence>
<dbReference type="PANTHER" id="PTHR13581:SF5">
    <property type="entry name" value="MRG_MORF4L-BINDING PROTEIN"/>
    <property type="match status" value="1"/>
</dbReference>
<keyword evidence="10" id="KW-1185">Reference proteome</keyword>